<reference evidence="2" key="1">
    <citation type="journal article" date="2019" name="Int. J. Syst. Evol. Microbiol.">
        <title>The Global Catalogue of Microorganisms (GCM) 10K type strain sequencing project: providing services to taxonomists for standard genome sequencing and annotation.</title>
        <authorList>
            <consortium name="The Broad Institute Genomics Platform"/>
            <consortium name="The Broad Institute Genome Sequencing Center for Infectious Disease"/>
            <person name="Wu L."/>
            <person name="Ma J."/>
        </authorList>
    </citation>
    <scope>NUCLEOTIDE SEQUENCE [LARGE SCALE GENOMIC DNA]</scope>
    <source>
        <strain evidence="2">CCM 8906</strain>
    </source>
</reference>
<name>A0ABW4H178_9LACO</name>
<dbReference type="RefSeq" id="WP_191988603.1">
    <property type="nucleotide sequence ID" value="NZ_JBHTOM010000002.1"/>
</dbReference>
<proteinExistence type="predicted"/>
<accession>A0ABW4H178</accession>
<evidence type="ECO:0000313" key="1">
    <source>
        <dbReference type="EMBL" id="MFD1548458.1"/>
    </source>
</evidence>
<gene>
    <name evidence="1" type="ORF">ACFQ5T_01960</name>
</gene>
<dbReference type="Proteomes" id="UP001597195">
    <property type="component" value="Unassembled WGS sequence"/>
</dbReference>
<organism evidence="1 2">
    <name type="scientific">Levilactobacillus fuyuanensis</name>
    <dbReference type="NCBI Taxonomy" id="2486022"/>
    <lineage>
        <taxon>Bacteria</taxon>
        <taxon>Bacillati</taxon>
        <taxon>Bacillota</taxon>
        <taxon>Bacilli</taxon>
        <taxon>Lactobacillales</taxon>
        <taxon>Lactobacillaceae</taxon>
        <taxon>Levilactobacillus</taxon>
    </lineage>
</organism>
<dbReference type="EMBL" id="JBHTOM010000002">
    <property type="protein sequence ID" value="MFD1548458.1"/>
    <property type="molecule type" value="Genomic_DNA"/>
</dbReference>
<comment type="caution">
    <text evidence="1">The sequence shown here is derived from an EMBL/GenBank/DDBJ whole genome shotgun (WGS) entry which is preliminary data.</text>
</comment>
<keyword evidence="2" id="KW-1185">Reference proteome</keyword>
<sequence length="90" mass="9674">MEPAVTMVLVRALYPGLTAWDDLEDTRLLCGFKASWKPVLWLEAVPTAGGILAAAGDCDTTIFNLSAEKKQFLGVGTARGCFSEVLLVSR</sequence>
<evidence type="ECO:0000313" key="2">
    <source>
        <dbReference type="Proteomes" id="UP001597195"/>
    </source>
</evidence>
<protein>
    <submittedName>
        <fullName evidence="1">Uncharacterized protein</fullName>
    </submittedName>
</protein>